<sequence length="84" mass="9187">MQPSGSSRSADTIINSSLQPNSSSSFLSSEIVGEQNRTAPATRKRRLDRACDQCRRRKTRCDGIKKAGGTCSNCRTNKSVCTYV</sequence>
<dbReference type="GO" id="GO:0008270">
    <property type="term" value="F:zinc ion binding"/>
    <property type="evidence" value="ECO:0007669"/>
    <property type="project" value="InterPro"/>
</dbReference>
<feature type="domain" description="Zn(2)-C6 fungal-type" evidence="3">
    <location>
        <begin position="50"/>
        <end position="83"/>
    </location>
</feature>
<keyword evidence="5" id="KW-1185">Reference proteome</keyword>
<dbReference type="AlphaFoldDB" id="A0A9P5PVC7"/>
<dbReference type="InterPro" id="IPR001138">
    <property type="entry name" value="Zn2Cys6_DnaBD"/>
</dbReference>
<evidence type="ECO:0000313" key="4">
    <source>
        <dbReference type="EMBL" id="KAF9070628.1"/>
    </source>
</evidence>
<keyword evidence="1" id="KW-0539">Nucleus</keyword>
<dbReference type="InterPro" id="IPR036864">
    <property type="entry name" value="Zn2-C6_fun-type_DNA-bd_sf"/>
</dbReference>
<dbReference type="CDD" id="cd00067">
    <property type="entry name" value="GAL4"/>
    <property type="match status" value="1"/>
</dbReference>
<reference evidence="4" key="1">
    <citation type="submission" date="2020-11" db="EMBL/GenBank/DDBJ databases">
        <authorList>
            <consortium name="DOE Joint Genome Institute"/>
            <person name="Ahrendt S."/>
            <person name="Riley R."/>
            <person name="Andreopoulos W."/>
            <person name="Labutti K."/>
            <person name="Pangilinan J."/>
            <person name="Ruiz-Duenas F.J."/>
            <person name="Barrasa J.M."/>
            <person name="Sanchez-Garcia M."/>
            <person name="Camarero S."/>
            <person name="Miyauchi S."/>
            <person name="Serrano A."/>
            <person name="Linde D."/>
            <person name="Babiker R."/>
            <person name="Drula E."/>
            <person name="Ayuso-Fernandez I."/>
            <person name="Pacheco R."/>
            <person name="Padilla G."/>
            <person name="Ferreira P."/>
            <person name="Barriuso J."/>
            <person name="Kellner H."/>
            <person name="Castanera R."/>
            <person name="Alfaro M."/>
            <person name="Ramirez L."/>
            <person name="Pisabarro A.G."/>
            <person name="Kuo A."/>
            <person name="Tritt A."/>
            <person name="Lipzen A."/>
            <person name="He G."/>
            <person name="Yan M."/>
            <person name="Ng V."/>
            <person name="Cullen D."/>
            <person name="Martin F."/>
            <person name="Rosso M.-N."/>
            <person name="Henrissat B."/>
            <person name="Hibbett D."/>
            <person name="Martinez A.T."/>
            <person name="Grigoriev I.V."/>
        </authorList>
    </citation>
    <scope>NUCLEOTIDE SEQUENCE</scope>
    <source>
        <strain evidence="4">AH 40177</strain>
    </source>
</reference>
<name>A0A9P5PVC7_9AGAR</name>
<evidence type="ECO:0000259" key="3">
    <source>
        <dbReference type="PROSITE" id="PS50048"/>
    </source>
</evidence>
<dbReference type="InterPro" id="IPR050797">
    <property type="entry name" value="Carb_Metab_Trans_Reg"/>
</dbReference>
<dbReference type="PROSITE" id="PS50048">
    <property type="entry name" value="ZN2_CY6_FUNGAL_2"/>
    <property type="match status" value="1"/>
</dbReference>
<feature type="compositionally biased region" description="Polar residues" evidence="2">
    <location>
        <begin position="1"/>
        <end position="14"/>
    </location>
</feature>
<dbReference type="Proteomes" id="UP000772434">
    <property type="component" value="Unassembled WGS sequence"/>
</dbReference>
<dbReference type="PANTHER" id="PTHR31668:SF30">
    <property type="entry name" value="ZN(II)2CYS6 TRANSCRIPTION FACTOR (EUROFUNG)"/>
    <property type="match status" value="1"/>
</dbReference>
<accession>A0A9P5PVC7</accession>
<proteinExistence type="predicted"/>
<comment type="caution">
    <text evidence="4">The sequence shown here is derived from an EMBL/GenBank/DDBJ whole genome shotgun (WGS) entry which is preliminary data.</text>
</comment>
<dbReference type="PROSITE" id="PS00463">
    <property type="entry name" value="ZN2_CY6_FUNGAL_1"/>
    <property type="match status" value="1"/>
</dbReference>
<dbReference type="GO" id="GO:0000981">
    <property type="term" value="F:DNA-binding transcription factor activity, RNA polymerase II-specific"/>
    <property type="evidence" value="ECO:0007669"/>
    <property type="project" value="InterPro"/>
</dbReference>
<protein>
    <recommendedName>
        <fullName evidence="3">Zn(2)-C6 fungal-type domain-containing protein</fullName>
    </recommendedName>
</protein>
<evidence type="ECO:0000313" key="5">
    <source>
        <dbReference type="Proteomes" id="UP000772434"/>
    </source>
</evidence>
<evidence type="ECO:0000256" key="2">
    <source>
        <dbReference type="SAM" id="MobiDB-lite"/>
    </source>
</evidence>
<gene>
    <name evidence="4" type="ORF">BDP27DRAFT_1220422</name>
</gene>
<feature type="region of interest" description="Disordered" evidence="2">
    <location>
        <begin position="1"/>
        <end position="46"/>
    </location>
</feature>
<dbReference type="Pfam" id="PF00172">
    <property type="entry name" value="Zn_clus"/>
    <property type="match status" value="1"/>
</dbReference>
<dbReference type="PANTHER" id="PTHR31668">
    <property type="entry name" value="GLUCOSE TRANSPORT TRANSCRIPTION REGULATOR RGT1-RELATED-RELATED"/>
    <property type="match status" value="1"/>
</dbReference>
<dbReference type="SMART" id="SM00066">
    <property type="entry name" value="GAL4"/>
    <property type="match status" value="1"/>
</dbReference>
<dbReference type="OrthoDB" id="39175at2759"/>
<organism evidence="4 5">
    <name type="scientific">Rhodocollybia butyracea</name>
    <dbReference type="NCBI Taxonomy" id="206335"/>
    <lineage>
        <taxon>Eukaryota</taxon>
        <taxon>Fungi</taxon>
        <taxon>Dikarya</taxon>
        <taxon>Basidiomycota</taxon>
        <taxon>Agaricomycotina</taxon>
        <taxon>Agaricomycetes</taxon>
        <taxon>Agaricomycetidae</taxon>
        <taxon>Agaricales</taxon>
        <taxon>Marasmiineae</taxon>
        <taxon>Omphalotaceae</taxon>
        <taxon>Rhodocollybia</taxon>
    </lineage>
</organism>
<feature type="compositionally biased region" description="Low complexity" evidence="2">
    <location>
        <begin position="15"/>
        <end position="29"/>
    </location>
</feature>
<evidence type="ECO:0000256" key="1">
    <source>
        <dbReference type="ARBA" id="ARBA00023242"/>
    </source>
</evidence>
<dbReference type="SUPFAM" id="SSF57701">
    <property type="entry name" value="Zn2/Cys6 DNA-binding domain"/>
    <property type="match status" value="1"/>
</dbReference>
<dbReference type="Gene3D" id="4.10.240.10">
    <property type="entry name" value="Zn(2)-C6 fungal-type DNA-binding domain"/>
    <property type="match status" value="1"/>
</dbReference>
<dbReference type="EMBL" id="JADNRY010000039">
    <property type="protein sequence ID" value="KAF9070628.1"/>
    <property type="molecule type" value="Genomic_DNA"/>
</dbReference>